<comment type="similarity">
    <text evidence="1">Belongs to the protein-tyrosine phosphatase family. Non-receptor class dual specificity subfamily.</text>
</comment>
<dbReference type="PRINTS" id="PR01764">
    <property type="entry name" value="MAPKPHPHTASE"/>
</dbReference>
<proteinExistence type="inferred from homology"/>
<dbReference type="FunFam" id="3.90.190.10:FF:000208">
    <property type="entry name" value="Vh5 dual specificity phosphatase, putative"/>
    <property type="match status" value="1"/>
</dbReference>
<dbReference type="InterPro" id="IPR008343">
    <property type="entry name" value="MKP"/>
</dbReference>
<feature type="region of interest" description="Disordered" evidence="5">
    <location>
        <begin position="640"/>
        <end position="662"/>
    </location>
</feature>
<dbReference type="InterPro" id="IPR001763">
    <property type="entry name" value="Rhodanese-like_dom"/>
</dbReference>
<evidence type="ECO:0000259" key="8">
    <source>
        <dbReference type="PROSITE" id="PS50206"/>
    </source>
</evidence>
<dbReference type="PROSITE" id="PS00383">
    <property type="entry name" value="TYR_PHOSPHATASE_1"/>
    <property type="match status" value="1"/>
</dbReference>
<dbReference type="Pfam" id="PF00782">
    <property type="entry name" value="DSPc"/>
    <property type="match status" value="1"/>
</dbReference>
<feature type="domain" description="Tyrosine-protein phosphatase" evidence="6">
    <location>
        <begin position="297"/>
        <end position="439"/>
    </location>
</feature>
<dbReference type="Proteomes" id="UP001195483">
    <property type="component" value="Unassembled WGS sequence"/>
</dbReference>
<evidence type="ECO:0000256" key="1">
    <source>
        <dbReference type="ARBA" id="ARBA00008601"/>
    </source>
</evidence>
<dbReference type="GO" id="GO:0043409">
    <property type="term" value="P:negative regulation of MAPK cascade"/>
    <property type="evidence" value="ECO:0007669"/>
    <property type="project" value="TreeGrafter"/>
</dbReference>
<dbReference type="EMBL" id="JAEAOA010001417">
    <property type="protein sequence ID" value="KAK3580291.1"/>
    <property type="molecule type" value="Genomic_DNA"/>
</dbReference>
<dbReference type="InterPro" id="IPR016130">
    <property type="entry name" value="Tyr_Pase_AS"/>
</dbReference>
<dbReference type="CDD" id="cd14568">
    <property type="entry name" value="DSP_MKP_classIII"/>
    <property type="match status" value="1"/>
</dbReference>
<evidence type="ECO:0000256" key="3">
    <source>
        <dbReference type="ARBA" id="ARBA00022801"/>
    </source>
</evidence>
<dbReference type="GO" id="GO:0017017">
    <property type="term" value="F:MAP kinase tyrosine/serine/threonine phosphatase activity"/>
    <property type="evidence" value="ECO:0007669"/>
    <property type="project" value="InterPro"/>
</dbReference>
<feature type="domain" description="Rhodanese" evidence="8">
    <location>
        <begin position="158"/>
        <end position="271"/>
    </location>
</feature>
<dbReference type="SUPFAM" id="SSF52799">
    <property type="entry name" value="(Phosphotyrosine protein) phosphatases II"/>
    <property type="match status" value="1"/>
</dbReference>
<dbReference type="SUPFAM" id="SSF52821">
    <property type="entry name" value="Rhodanese/Cell cycle control phosphatase"/>
    <property type="match status" value="1"/>
</dbReference>
<reference evidence="9" key="2">
    <citation type="journal article" date="2021" name="Genome Biol. Evol.">
        <title>Developing a high-quality reference genome for a parasitic bivalve with doubly uniparental inheritance (Bivalvia: Unionida).</title>
        <authorList>
            <person name="Smith C.H."/>
        </authorList>
    </citation>
    <scope>NUCLEOTIDE SEQUENCE</scope>
    <source>
        <strain evidence="9">CHS0354</strain>
        <tissue evidence="9">Mantle</tissue>
    </source>
</reference>
<dbReference type="InterPro" id="IPR000340">
    <property type="entry name" value="Dual-sp_phosphatase_cat-dom"/>
</dbReference>
<dbReference type="Gene3D" id="3.40.250.10">
    <property type="entry name" value="Rhodanese-like domain"/>
    <property type="match status" value="1"/>
</dbReference>
<feature type="compositionally biased region" description="Low complexity" evidence="5">
    <location>
        <begin position="101"/>
        <end position="118"/>
    </location>
</feature>
<dbReference type="SMART" id="SM00195">
    <property type="entry name" value="DSPc"/>
    <property type="match status" value="1"/>
</dbReference>
<gene>
    <name evidence="9" type="ORF">CHS0354_023530</name>
</gene>
<keyword evidence="10" id="KW-1185">Reference proteome</keyword>
<feature type="domain" description="Tyrosine specific protein phosphatases" evidence="7">
    <location>
        <begin position="366"/>
        <end position="420"/>
    </location>
</feature>
<dbReference type="Gene3D" id="3.90.190.10">
    <property type="entry name" value="Protein tyrosine phosphatase superfamily"/>
    <property type="match status" value="1"/>
</dbReference>
<protein>
    <recommendedName>
        <fullName evidence="2">protein-tyrosine-phosphatase</fullName>
        <ecNumber evidence="2">3.1.3.48</ecNumber>
    </recommendedName>
</protein>
<feature type="region of interest" description="Disordered" evidence="5">
    <location>
        <begin position="1086"/>
        <end position="1113"/>
    </location>
</feature>
<feature type="region of interest" description="Disordered" evidence="5">
    <location>
        <begin position="959"/>
        <end position="979"/>
    </location>
</feature>
<evidence type="ECO:0000259" key="6">
    <source>
        <dbReference type="PROSITE" id="PS50054"/>
    </source>
</evidence>
<dbReference type="SMART" id="SM00450">
    <property type="entry name" value="RHOD"/>
    <property type="match status" value="1"/>
</dbReference>
<dbReference type="CDD" id="cd01446">
    <property type="entry name" value="DSP_MapKP"/>
    <property type="match status" value="1"/>
</dbReference>
<dbReference type="InterPro" id="IPR036873">
    <property type="entry name" value="Rhodanese-like_dom_sf"/>
</dbReference>
<feature type="compositionally biased region" description="Low complexity" evidence="5">
    <location>
        <begin position="1090"/>
        <end position="1113"/>
    </location>
</feature>
<dbReference type="GO" id="GO:0005737">
    <property type="term" value="C:cytoplasm"/>
    <property type="evidence" value="ECO:0007669"/>
    <property type="project" value="TreeGrafter"/>
</dbReference>
<evidence type="ECO:0000313" key="10">
    <source>
        <dbReference type="Proteomes" id="UP001195483"/>
    </source>
</evidence>
<dbReference type="InterPro" id="IPR020422">
    <property type="entry name" value="TYR_PHOSPHATASE_DUAL_dom"/>
</dbReference>
<dbReference type="GO" id="GO:0033550">
    <property type="term" value="F:MAP kinase tyrosine phosphatase activity"/>
    <property type="evidence" value="ECO:0007669"/>
    <property type="project" value="TreeGrafter"/>
</dbReference>
<dbReference type="GO" id="GO:0008330">
    <property type="term" value="F:protein tyrosine/threonine phosphatase activity"/>
    <property type="evidence" value="ECO:0007669"/>
    <property type="project" value="TreeGrafter"/>
</dbReference>
<evidence type="ECO:0000256" key="2">
    <source>
        <dbReference type="ARBA" id="ARBA00013064"/>
    </source>
</evidence>
<dbReference type="PROSITE" id="PS50054">
    <property type="entry name" value="TYR_PHOSPHATASE_DUAL"/>
    <property type="match status" value="1"/>
</dbReference>
<reference evidence="9" key="1">
    <citation type="journal article" date="2021" name="Genome Biol. Evol.">
        <title>A High-Quality Reference Genome for a Parasitic Bivalve with Doubly Uniparental Inheritance (Bivalvia: Unionida).</title>
        <authorList>
            <person name="Smith C.H."/>
        </authorList>
    </citation>
    <scope>NUCLEOTIDE SEQUENCE</scope>
    <source>
        <strain evidence="9">CHS0354</strain>
    </source>
</reference>
<dbReference type="AlphaFoldDB" id="A0AAE0VJU5"/>
<keyword evidence="3" id="KW-0378">Hydrolase</keyword>
<reference evidence="9" key="3">
    <citation type="submission" date="2023-05" db="EMBL/GenBank/DDBJ databases">
        <authorList>
            <person name="Smith C.H."/>
        </authorList>
    </citation>
    <scope>NUCLEOTIDE SEQUENCE</scope>
    <source>
        <strain evidence="9">CHS0354</strain>
        <tissue evidence="9">Mantle</tissue>
    </source>
</reference>
<name>A0AAE0VJU5_9BIVA</name>
<accession>A0AAE0VJU5</accession>
<dbReference type="PANTHER" id="PTHR10159:SF533">
    <property type="entry name" value="TYROSINE-PROTEIN PHOSPHATASE VHP-1"/>
    <property type="match status" value="1"/>
</dbReference>
<keyword evidence="4" id="KW-0904">Protein phosphatase</keyword>
<evidence type="ECO:0000259" key="7">
    <source>
        <dbReference type="PROSITE" id="PS50056"/>
    </source>
</evidence>
<comment type="caution">
    <text evidence="9">The sequence shown here is derived from an EMBL/GenBank/DDBJ whole genome shotgun (WGS) entry which is preliminary data.</text>
</comment>
<dbReference type="PROSITE" id="PS50056">
    <property type="entry name" value="TYR_PHOSPHATASE_2"/>
    <property type="match status" value="1"/>
</dbReference>
<dbReference type="Pfam" id="PF00581">
    <property type="entry name" value="Rhodanese"/>
    <property type="match status" value="1"/>
</dbReference>
<dbReference type="FunFam" id="3.40.250.10:FF:000020">
    <property type="entry name" value="Dual specificity protein phosphatase 8"/>
    <property type="match status" value="1"/>
</dbReference>
<dbReference type="PANTHER" id="PTHR10159">
    <property type="entry name" value="DUAL SPECIFICITY PROTEIN PHOSPHATASE"/>
    <property type="match status" value="1"/>
</dbReference>
<dbReference type="EC" id="3.1.3.48" evidence="2"/>
<dbReference type="InterPro" id="IPR000387">
    <property type="entry name" value="Tyr_Pase_dom"/>
</dbReference>
<feature type="region of interest" description="Disordered" evidence="5">
    <location>
        <begin position="97"/>
        <end position="118"/>
    </location>
</feature>
<evidence type="ECO:0000256" key="5">
    <source>
        <dbReference type="SAM" id="MobiDB-lite"/>
    </source>
</evidence>
<organism evidence="9 10">
    <name type="scientific">Potamilus streckersoni</name>
    <dbReference type="NCBI Taxonomy" id="2493646"/>
    <lineage>
        <taxon>Eukaryota</taxon>
        <taxon>Metazoa</taxon>
        <taxon>Spiralia</taxon>
        <taxon>Lophotrochozoa</taxon>
        <taxon>Mollusca</taxon>
        <taxon>Bivalvia</taxon>
        <taxon>Autobranchia</taxon>
        <taxon>Heteroconchia</taxon>
        <taxon>Palaeoheterodonta</taxon>
        <taxon>Unionida</taxon>
        <taxon>Unionoidea</taxon>
        <taxon>Unionidae</taxon>
        <taxon>Ambleminae</taxon>
        <taxon>Lampsilini</taxon>
        <taxon>Potamilus</taxon>
    </lineage>
</organism>
<dbReference type="PROSITE" id="PS50206">
    <property type="entry name" value="RHODANESE_3"/>
    <property type="match status" value="1"/>
</dbReference>
<sequence>MDEVDAAPFSDSLTLRSPWQQGADNLFQRHSGFEEFFKTDNKEENVFFKRPQQVDDSHVIQNLSTTLKEVDSGSLPPDTVDNSVFSFSLSQKEIMMQKSKSTSPIRSPRSLSISTRSSMVVDDKDGEEIRVPPHHIEDKGHKWNLIRPAELEKLLKAGMEKTLLIDSRSFLEYNTSHIQQSANVCCSKLVKRRLQRDKVHIKDLLTQTCHMDADEYSEVIVYDQCTENPSLLTEDNFLIVLLRKLETAFQKVSLLRGGLLDFQAMYPSLCESKTNTNFKCAPLTSLSQPCMPVSNIGPTRILPFLYLGSQRDALSQEIIQVNEISYILNVSTTCPKPTFIQDGHFLRIPVNDNYSAKLLPHFHEAFQFLDKVRESNGCVLVHCLAGISRSPTLAIAYIMKHLGMSSDDAYRYVKDKRPTISPNFNFLGQLLEWEKQIKHEALGKEDKNGNISSRQGENRTWSNYVMDLQSCSPSSPGAKNIKPFNFDTKSLSLQAKFLGTKDLCSGSLAKGILSDKDSNFSQSSEPSVELAAPFPGPSCDSGSLTEISSNSQFSPFQFCMDSTARSWSERTYSQFEVQSVYRSLRSGGEHSVFSETLTERWAVTGNREDTPCPFPCSSESTISGPTLLCPHSSNTGVSQLISSTSSPLSDERSGNQIKPVSPSQVLHSKDMDQLQNELPKPPSLWPPLCLNVGTSNILQSPVQENVLYTSSPFSFKDEFARLSTQKRPLKALSLALSPITPESPTDSSRSMENNVTVTIATSASSSPIPVTSSSCLSSDLTIPSANACSITTTQKVKLKSFSLTAPSSSTNLQSPTSSLAKLNFSHADTDSCAKSEVTKENISFQTFPTTSLDKLNFTPCCTKIEENIYLSAGVKRPHNAFIDELKTSEPLSPMSPMTPMTPGSITSTSSTSSYNSSLASPTTVGTSKVKFRSREGRVKRTIVRPNSIAFSTYPTFDLGSDCQDSPNSGSSASQDDTSETYMLQNGKKSKQSGCMGDIKFRLGKYSEREIYRQITTAMETAMLKTQAYEASRKSRSLDDMLNSDEEGTGSSFVHYPFSKFFQQCGMAADQFSPALGCNFQGSTDPYQSTSSISSNGSHSSIHGSHSSLHGSHNSLHGSLEVIQVS</sequence>
<evidence type="ECO:0000313" key="9">
    <source>
        <dbReference type="EMBL" id="KAK3580291.1"/>
    </source>
</evidence>
<evidence type="ECO:0000256" key="4">
    <source>
        <dbReference type="ARBA" id="ARBA00022912"/>
    </source>
</evidence>
<dbReference type="InterPro" id="IPR029021">
    <property type="entry name" value="Prot-tyrosine_phosphatase-like"/>
</dbReference>
<feature type="compositionally biased region" description="Polar residues" evidence="5">
    <location>
        <begin position="962"/>
        <end position="979"/>
    </location>
</feature>